<dbReference type="EMBL" id="JACHIR010000001">
    <property type="protein sequence ID" value="MBB5892972.1"/>
    <property type="molecule type" value="Genomic_DNA"/>
</dbReference>
<keyword evidence="5" id="KW-1185">Reference proteome</keyword>
<dbReference type="InterPro" id="IPR002938">
    <property type="entry name" value="FAD-bd"/>
</dbReference>
<dbReference type="Gene3D" id="3.50.50.60">
    <property type="entry name" value="FAD/NAD(P)-binding domain"/>
    <property type="match status" value="1"/>
</dbReference>
<dbReference type="GO" id="GO:0071949">
    <property type="term" value="F:FAD binding"/>
    <property type="evidence" value="ECO:0007669"/>
    <property type="project" value="InterPro"/>
</dbReference>
<dbReference type="AlphaFoldDB" id="A0A7W9NGY1"/>
<dbReference type="SUPFAM" id="SSF51905">
    <property type="entry name" value="FAD/NAD(P)-binding domain"/>
    <property type="match status" value="1"/>
</dbReference>
<dbReference type="PRINTS" id="PR00420">
    <property type="entry name" value="RNGMNOXGNASE"/>
</dbReference>
<proteinExistence type="predicted"/>
<evidence type="ECO:0000313" key="5">
    <source>
        <dbReference type="Proteomes" id="UP000585638"/>
    </source>
</evidence>
<evidence type="ECO:0000259" key="3">
    <source>
        <dbReference type="Pfam" id="PF01494"/>
    </source>
</evidence>
<reference evidence="4 5" key="1">
    <citation type="submission" date="2020-08" db="EMBL/GenBank/DDBJ databases">
        <title>Sequencing the genomes of 1000 actinobacteria strains.</title>
        <authorList>
            <person name="Klenk H.-P."/>
        </authorList>
    </citation>
    <scope>NUCLEOTIDE SEQUENCE [LARGE SCALE GENOMIC DNA]</scope>
    <source>
        <strain evidence="4 5">DSM 43851</strain>
    </source>
</reference>
<dbReference type="PANTHER" id="PTHR13789">
    <property type="entry name" value="MONOOXYGENASE"/>
    <property type="match status" value="1"/>
</dbReference>
<comment type="caution">
    <text evidence="4">The sequence shown here is derived from an EMBL/GenBank/DDBJ whole genome shotgun (WGS) entry which is preliminary data.</text>
</comment>
<evidence type="ECO:0000256" key="2">
    <source>
        <dbReference type="ARBA" id="ARBA00023033"/>
    </source>
</evidence>
<dbReference type="RefSeq" id="WP_184864035.1">
    <property type="nucleotide sequence ID" value="NZ_BAAAWY010000001.1"/>
</dbReference>
<feature type="domain" description="FAD-binding" evidence="3">
    <location>
        <begin position="2"/>
        <end position="341"/>
    </location>
</feature>
<dbReference type="InterPro" id="IPR050493">
    <property type="entry name" value="FAD-dep_Monooxygenase_BioMet"/>
</dbReference>
<dbReference type="InterPro" id="IPR036188">
    <property type="entry name" value="FAD/NAD-bd_sf"/>
</dbReference>
<gene>
    <name evidence="4" type="ORF">BJ998_004168</name>
</gene>
<dbReference type="PANTHER" id="PTHR13789:SF309">
    <property type="entry name" value="PUTATIVE (AFU_ORTHOLOGUE AFUA_6G14510)-RELATED"/>
    <property type="match status" value="1"/>
</dbReference>
<organism evidence="4 5">
    <name type="scientific">Kutzneria kofuensis</name>
    <dbReference type="NCBI Taxonomy" id="103725"/>
    <lineage>
        <taxon>Bacteria</taxon>
        <taxon>Bacillati</taxon>
        <taxon>Actinomycetota</taxon>
        <taxon>Actinomycetes</taxon>
        <taxon>Pseudonocardiales</taxon>
        <taxon>Pseudonocardiaceae</taxon>
        <taxon>Kutzneria</taxon>
    </lineage>
</organism>
<keyword evidence="1" id="KW-0560">Oxidoreductase</keyword>
<name>A0A7W9NGY1_9PSEU</name>
<dbReference type="Proteomes" id="UP000585638">
    <property type="component" value="Unassembled WGS sequence"/>
</dbReference>
<evidence type="ECO:0000256" key="1">
    <source>
        <dbReference type="ARBA" id="ARBA00023002"/>
    </source>
</evidence>
<sequence length="395" mass="42685">MKALIIGGGITGPVAALALHKAGIDAEIFEAYEQSADGVGGWLMIAPNGINALGVIGAADDIRTIGRPNRRMVMTDGRGKRFGAFEELDADNPSQLVMRPDLYQLLAERAAAAGIKIHHGKRLVDAAETADGVTAHFADGSTATGDVLIGADGVHSTVRTLIDPNTPGPRYTGLLGFGGVVPGNELGLPEGEFYFAQGKRGFLGYALTDEGDTGWFTNVPSREPLDGEEARRIGAPEWLRRMRELYGDDYPARDILAKATPDHMVVVGAMHIMPSAPRWHSDRMVIVGDAAHVPSNSTGQGASLSIESAIELARCLRDLPVPQAFQAYEKLRRSRVEKVAEQGEKVNQDKVNGRITQAVASALAPIAMKLFMKPEKMFGWLHRYRIEWDEQVRAA</sequence>
<evidence type="ECO:0000313" key="4">
    <source>
        <dbReference type="EMBL" id="MBB5892972.1"/>
    </source>
</evidence>
<dbReference type="Pfam" id="PF01494">
    <property type="entry name" value="FAD_binding_3"/>
    <property type="match status" value="1"/>
</dbReference>
<dbReference type="GO" id="GO:0004497">
    <property type="term" value="F:monooxygenase activity"/>
    <property type="evidence" value="ECO:0007669"/>
    <property type="project" value="UniProtKB-KW"/>
</dbReference>
<protein>
    <submittedName>
        <fullName evidence="4">2-polyprenyl-6-methoxyphenol hydroxylase-like FAD-dependent oxidoreductase</fullName>
    </submittedName>
</protein>
<keyword evidence="2" id="KW-0503">Monooxygenase</keyword>
<accession>A0A7W9NGY1</accession>